<evidence type="ECO:0000313" key="4">
    <source>
        <dbReference type="Proteomes" id="UP000202259"/>
    </source>
</evidence>
<dbReference type="AlphaFoldDB" id="A0A222GDI0"/>
<feature type="transmembrane region" description="Helical" evidence="2">
    <location>
        <begin position="69"/>
        <end position="92"/>
    </location>
</feature>
<proteinExistence type="predicted"/>
<feature type="transmembrane region" description="Helical" evidence="2">
    <location>
        <begin position="128"/>
        <end position="147"/>
    </location>
</feature>
<feature type="transmembrane region" description="Helical" evidence="2">
    <location>
        <begin position="37"/>
        <end position="62"/>
    </location>
</feature>
<evidence type="ECO:0000256" key="1">
    <source>
        <dbReference type="SAM" id="MobiDB-lite"/>
    </source>
</evidence>
<dbReference type="OrthoDB" id="9808870at2"/>
<dbReference type="Proteomes" id="UP000202259">
    <property type="component" value="Chromosome"/>
</dbReference>
<keyword evidence="2" id="KW-1133">Transmembrane helix</keyword>
<reference evidence="3 4" key="1">
    <citation type="submission" date="2017-08" db="EMBL/GenBank/DDBJ databases">
        <title>Complete genome of Colwellia sp. NB097-1, a psychrophile bacterium ioslated from Bering Sea.</title>
        <authorList>
            <person name="Chen X."/>
        </authorList>
    </citation>
    <scope>NUCLEOTIDE SEQUENCE [LARGE SCALE GENOMIC DNA]</scope>
    <source>
        <strain evidence="3 4">NB097-1</strain>
    </source>
</reference>
<feature type="transmembrane region" description="Helical" evidence="2">
    <location>
        <begin position="98"/>
        <end position="116"/>
    </location>
</feature>
<evidence type="ECO:0000313" key="3">
    <source>
        <dbReference type="EMBL" id="ASP49851.1"/>
    </source>
</evidence>
<evidence type="ECO:0008006" key="5">
    <source>
        <dbReference type="Google" id="ProtNLM"/>
    </source>
</evidence>
<protein>
    <recommendedName>
        <fullName evidence="5">HupE/UreJ family protein</fullName>
    </recommendedName>
</protein>
<keyword evidence="2" id="KW-0472">Membrane</keyword>
<keyword evidence="2" id="KW-0812">Transmembrane</keyword>
<sequence>MISSGSLSNSYQISADSPNTRASANTVTTKIQLAADYIYQGFVHILPRGLDHILFVLALFLFAKRRSALIWQVSAFTLAHTITLALGIYGIVTLSSAIVEPLIALSIVYVGLENIYRAKKGTSSHTRLPIIFAFGLLHGLGFASVLGDVGLPPSQYLMSLVSFNVGVELGQLTVIALAFLSLYPFKHKTWYQTKLVLALNIAIAVIATYWLIERLT</sequence>
<feature type="region of interest" description="Disordered" evidence="1">
    <location>
        <begin position="1"/>
        <end position="21"/>
    </location>
</feature>
<dbReference type="KEGG" id="cber:B5D82_02790"/>
<keyword evidence="4" id="KW-1185">Reference proteome</keyword>
<dbReference type="EMBL" id="CP020465">
    <property type="protein sequence ID" value="ASP49851.1"/>
    <property type="molecule type" value="Genomic_DNA"/>
</dbReference>
<dbReference type="InterPro" id="IPR032809">
    <property type="entry name" value="Put_HupE_UreJ"/>
</dbReference>
<accession>A0A222GDI0</accession>
<organism evidence="3 4">
    <name type="scientific">Cognaticolwellia beringensis</name>
    <dbReference type="NCBI Taxonomy" id="1967665"/>
    <lineage>
        <taxon>Bacteria</taxon>
        <taxon>Pseudomonadati</taxon>
        <taxon>Pseudomonadota</taxon>
        <taxon>Gammaproteobacteria</taxon>
        <taxon>Alteromonadales</taxon>
        <taxon>Colwelliaceae</taxon>
        <taxon>Cognaticolwellia</taxon>
    </lineage>
</organism>
<evidence type="ECO:0000256" key="2">
    <source>
        <dbReference type="SAM" id="Phobius"/>
    </source>
</evidence>
<gene>
    <name evidence="3" type="ORF">B5D82_02790</name>
</gene>
<name>A0A222GDI0_9GAMM</name>
<dbReference type="Pfam" id="PF13795">
    <property type="entry name" value="HupE_UreJ_2"/>
    <property type="match status" value="1"/>
</dbReference>
<feature type="transmembrane region" description="Helical" evidence="2">
    <location>
        <begin position="195"/>
        <end position="212"/>
    </location>
</feature>
<feature type="transmembrane region" description="Helical" evidence="2">
    <location>
        <begin position="159"/>
        <end position="183"/>
    </location>
</feature>